<name>A0ABQ6GW63_9GAMM</name>
<accession>A0ABQ6GW63</accession>
<dbReference type="RefSeq" id="WP_284246152.1">
    <property type="nucleotide sequence ID" value="NZ_BSST01000001.1"/>
</dbReference>
<dbReference type="Pfam" id="PF16358">
    <property type="entry name" value="RcsF"/>
    <property type="match status" value="1"/>
</dbReference>
<evidence type="ECO:0000313" key="2">
    <source>
        <dbReference type="EMBL" id="GLX80183.1"/>
    </source>
</evidence>
<gene>
    <name evidence="2" type="ORF">tinsulaeT_35230</name>
</gene>
<feature type="chain" id="PRO_5046303062" evidence="1">
    <location>
        <begin position="19"/>
        <end position="128"/>
    </location>
</feature>
<feature type="signal peptide" evidence="1">
    <location>
        <begin position="1"/>
        <end position="18"/>
    </location>
</feature>
<dbReference type="PROSITE" id="PS51257">
    <property type="entry name" value="PROKAR_LIPOPROTEIN"/>
    <property type="match status" value="1"/>
</dbReference>
<comment type="caution">
    <text evidence="2">The sequence shown here is derived from an EMBL/GenBank/DDBJ whole genome shotgun (WGS) entry which is preliminary data.</text>
</comment>
<protein>
    <submittedName>
        <fullName evidence="2">Exopolysaccharide biosynthesis protein</fullName>
    </submittedName>
</protein>
<dbReference type="Gene3D" id="3.30.110.70">
    <property type="entry name" value="Hypothetical protein apc22750. Chain B"/>
    <property type="match status" value="1"/>
</dbReference>
<organism evidence="2 3">
    <name type="scientific">Thalassotalea insulae</name>
    <dbReference type="NCBI Taxonomy" id="2056778"/>
    <lineage>
        <taxon>Bacteria</taxon>
        <taxon>Pseudomonadati</taxon>
        <taxon>Pseudomonadota</taxon>
        <taxon>Gammaproteobacteria</taxon>
        <taxon>Alteromonadales</taxon>
        <taxon>Colwelliaceae</taxon>
        <taxon>Thalassotalea</taxon>
    </lineage>
</organism>
<evidence type="ECO:0000256" key="1">
    <source>
        <dbReference type="SAM" id="SignalP"/>
    </source>
</evidence>
<keyword evidence="3" id="KW-1185">Reference proteome</keyword>
<evidence type="ECO:0000313" key="3">
    <source>
        <dbReference type="Proteomes" id="UP001157186"/>
    </source>
</evidence>
<keyword evidence="1" id="KW-0732">Signal</keyword>
<dbReference type="InterPro" id="IPR030852">
    <property type="entry name" value="RcsF"/>
</dbReference>
<dbReference type="Proteomes" id="UP001157186">
    <property type="component" value="Unassembled WGS sequence"/>
</dbReference>
<dbReference type="EMBL" id="BSST01000001">
    <property type="protein sequence ID" value="GLX80183.1"/>
    <property type="molecule type" value="Genomic_DNA"/>
</dbReference>
<sequence>MKHIIVIIITSLLLSACAQHYSVSTNLDKKNFTEYFSPAKVKIYPNEQAFNAKYHYLAAVEGESCQTDSRHEPANEVTARTNTRRNAFELGANAIIFTGCTLIDSAESDKQCITTRVCYGKAYQVEQR</sequence>
<reference evidence="2 3" key="1">
    <citation type="submission" date="2023-03" db="EMBL/GenBank/DDBJ databases">
        <title>Draft genome sequence of Thalassotalea insulae KCTC 62186T.</title>
        <authorList>
            <person name="Sawabe T."/>
        </authorList>
    </citation>
    <scope>NUCLEOTIDE SEQUENCE [LARGE SCALE GENOMIC DNA]</scope>
    <source>
        <strain evidence="2 3">KCTC 62186</strain>
    </source>
</reference>
<proteinExistence type="predicted"/>